<evidence type="ECO:0000313" key="2">
    <source>
        <dbReference type="EMBL" id="MBK0371225.1"/>
    </source>
</evidence>
<keyword evidence="3" id="KW-1185">Reference proteome</keyword>
<evidence type="ECO:0000259" key="1">
    <source>
        <dbReference type="Pfam" id="PF17931"/>
    </source>
</evidence>
<dbReference type="EMBL" id="JAEHFV010000009">
    <property type="protein sequence ID" value="MBK0371225.1"/>
    <property type="molecule type" value="Genomic_DNA"/>
</dbReference>
<dbReference type="Proteomes" id="UP000609172">
    <property type="component" value="Unassembled WGS sequence"/>
</dbReference>
<sequence length="220" mass="25943">MATKKAKITKEMLISLYMESVLENGKAPKSIYHFAKENNFEEADFYAFFGNFERVEKEIFLQFYQNTLNLLEANQAYLEYGTKEKMLSFYFTFFELLAANRSYVVLALKLHHNPLKNLVPLTLLREQFKEYTASILTDEYRIATQKLQNVQDKAIQESAWLQLLFTIKFWLEDDSPAFEKTDILIEKAVNTTFELMRVAPVNQLLDLGKFLFKEKFQSKF</sequence>
<gene>
    <name evidence="2" type="ORF">I5M07_15450</name>
</gene>
<reference evidence="2" key="1">
    <citation type="submission" date="2020-12" db="EMBL/GenBank/DDBJ databases">
        <title>Bacterial novel species Flavobacterium sp. SE-1-e isolated from soil.</title>
        <authorList>
            <person name="Jung H.-Y."/>
        </authorList>
    </citation>
    <scope>NUCLEOTIDE SEQUENCE</scope>
    <source>
        <strain evidence="2">SE-1-e</strain>
    </source>
</reference>
<dbReference type="Gene3D" id="1.10.357.10">
    <property type="entry name" value="Tetracycline Repressor, domain 2"/>
    <property type="match status" value="1"/>
</dbReference>
<dbReference type="RefSeq" id="WP_200107351.1">
    <property type="nucleotide sequence ID" value="NZ_JAEHFV010000009.1"/>
</dbReference>
<name>A0A934PQH9_9FLAO</name>
<organism evidence="2 3">
    <name type="scientific">Flavobacterium agrisoli</name>
    <dbReference type="NCBI Taxonomy" id="2793066"/>
    <lineage>
        <taxon>Bacteria</taxon>
        <taxon>Pseudomonadati</taxon>
        <taxon>Bacteroidota</taxon>
        <taxon>Flavobacteriia</taxon>
        <taxon>Flavobacteriales</taxon>
        <taxon>Flavobacteriaceae</taxon>
        <taxon>Flavobacterium</taxon>
    </lineage>
</organism>
<protein>
    <submittedName>
        <fullName evidence="2">TetR/AcrR family transcriptional regulator</fullName>
    </submittedName>
</protein>
<dbReference type="InterPro" id="IPR041673">
    <property type="entry name" value="TetR_C_23"/>
</dbReference>
<accession>A0A934PQH9</accession>
<dbReference type="SUPFAM" id="SSF48498">
    <property type="entry name" value="Tetracyclin repressor-like, C-terminal domain"/>
    <property type="match status" value="1"/>
</dbReference>
<proteinExistence type="predicted"/>
<dbReference type="InterPro" id="IPR036271">
    <property type="entry name" value="Tet_transcr_reg_TetR-rel_C_sf"/>
</dbReference>
<dbReference type="AlphaFoldDB" id="A0A934PQH9"/>
<evidence type="ECO:0000313" key="3">
    <source>
        <dbReference type="Proteomes" id="UP000609172"/>
    </source>
</evidence>
<comment type="caution">
    <text evidence="2">The sequence shown here is derived from an EMBL/GenBank/DDBJ whole genome shotgun (WGS) entry which is preliminary data.</text>
</comment>
<dbReference type="Pfam" id="PF17931">
    <property type="entry name" value="TetR_C_23"/>
    <property type="match status" value="1"/>
</dbReference>
<feature type="domain" description="Tetracyclin repressor-like C-terminal" evidence="1">
    <location>
        <begin position="85"/>
        <end position="211"/>
    </location>
</feature>